<feature type="domain" description="Mub B2-like" evidence="1">
    <location>
        <begin position="14"/>
        <end position="92"/>
    </location>
</feature>
<dbReference type="Gene3D" id="2.60.40.4300">
    <property type="match status" value="1"/>
</dbReference>
<gene>
    <name evidence="2" type="ORF">HMPREF0495_02588</name>
</gene>
<dbReference type="Proteomes" id="UP000016644">
    <property type="component" value="Unassembled WGS sequence"/>
</dbReference>
<accession>U2PAU9</accession>
<feature type="non-terminal residue" evidence="2">
    <location>
        <position position="1"/>
    </location>
</feature>
<dbReference type="AlphaFoldDB" id="U2PAU9"/>
<protein>
    <submittedName>
        <fullName evidence="2">MucBP domain protein</fullName>
    </submittedName>
</protein>
<reference evidence="2 3" key="1">
    <citation type="submission" date="2013-06" db="EMBL/GenBank/DDBJ databases">
        <authorList>
            <person name="Weinstock G."/>
            <person name="Sodergren E."/>
            <person name="Lobos E.A."/>
            <person name="Fulton L."/>
            <person name="Fulton R."/>
            <person name="Courtney L."/>
            <person name="Fronick C."/>
            <person name="O'Laughlin M."/>
            <person name="Godfrey J."/>
            <person name="Wilson R.M."/>
            <person name="Miner T."/>
            <person name="Farmer C."/>
            <person name="Delehaunty K."/>
            <person name="Cordes M."/>
            <person name="Minx P."/>
            <person name="Tomlinson C."/>
            <person name="Chen J."/>
            <person name="Wollam A."/>
            <person name="Pepin K.H."/>
            <person name="Bhonagiri V."/>
            <person name="Zhang X."/>
            <person name="Warren W."/>
            <person name="Mitreva M."/>
            <person name="Mardis E.R."/>
            <person name="Wilson R.K."/>
        </authorList>
    </citation>
    <scope>NUCLEOTIDE SEQUENCE [LARGE SCALE GENOMIC DNA]</scope>
    <source>
        <strain evidence="2 3">ATCC 14869</strain>
    </source>
</reference>
<evidence type="ECO:0000313" key="3">
    <source>
        <dbReference type="Proteomes" id="UP000016644"/>
    </source>
</evidence>
<comment type="caution">
    <text evidence="2">The sequence shown here is derived from an EMBL/GenBank/DDBJ whole genome shotgun (WGS) entry which is preliminary data.</text>
</comment>
<dbReference type="RefSeq" id="WP_021741635.1">
    <property type="nucleotide sequence ID" value="NZ_KI271225.1"/>
</dbReference>
<name>U2PAU9_LEVBR</name>
<dbReference type="Pfam" id="PF17966">
    <property type="entry name" value="Muc_B2"/>
    <property type="match status" value="1"/>
</dbReference>
<feature type="non-terminal residue" evidence="2">
    <location>
        <position position="100"/>
    </location>
</feature>
<proteinExistence type="predicted"/>
<evidence type="ECO:0000313" key="2">
    <source>
        <dbReference type="EMBL" id="ERK40824.1"/>
    </source>
</evidence>
<dbReference type="EMBL" id="AWVK01000127">
    <property type="protein sequence ID" value="ERK40824.1"/>
    <property type="molecule type" value="Genomic_DNA"/>
</dbReference>
<organism evidence="2 3">
    <name type="scientific">Levilactobacillus brevis ATCC 14869 = DSM 20054</name>
    <dbReference type="NCBI Taxonomy" id="649758"/>
    <lineage>
        <taxon>Bacteria</taxon>
        <taxon>Bacillati</taxon>
        <taxon>Bacillota</taxon>
        <taxon>Bacilli</taxon>
        <taxon>Lactobacillales</taxon>
        <taxon>Lactobacillaceae</taxon>
        <taxon>Levilactobacillus</taxon>
    </lineage>
</organism>
<evidence type="ECO:0000259" key="1">
    <source>
        <dbReference type="Pfam" id="PF17966"/>
    </source>
</evidence>
<dbReference type="InterPro" id="IPR041495">
    <property type="entry name" value="Mub_B2"/>
</dbReference>
<sequence>PNGAEYPVGTALGDLTEQVSQTIQYLYKDGSTAKPDNVQAVNFSRNVTVDEVNGTVVYTDWLTDDGAVTGRFEAVDSPLITGYTADLTSVAGNPAVSWRG</sequence>
<dbReference type="HOGENOM" id="CLU_2325671_0_0_9"/>